<evidence type="ECO:0000256" key="1">
    <source>
        <dbReference type="SAM" id="Phobius"/>
    </source>
</evidence>
<keyword evidence="1" id="KW-1133">Transmembrane helix</keyword>
<dbReference type="InterPro" id="IPR031709">
    <property type="entry name" value="PutAbiC"/>
</dbReference>
<sequence>MANKSKPAPKPFSTNEILYSALWIVTIAVLCALAVVWFFYTHFGGQNLSTDPASWGQFGDYVGGLINPVVGLATVILVFLTLLVQRHELQASLAELKRSNESATNQNFEQSLFAWLASYHGLVAAIRDVTGASGREAMQLWYSTQFSSRAVLAHSTEGTDAAAAYASLIHSIFIQDLPDMTGSNVVTDSLREELDDLYAEALIAYDDVYRHQIVNLDAALRTLYRLIRWIDRAEITDRQKWHYVALVRSQLSWIEMVYMFYNGATVVGEKFVDLADRYALFDNLEPGSDFIVRYAMHKVRTGIRTGQKMAYNASAFDSSRAKELRGLEQDA</sequence>
<keyword evidence="1" id="KW-0472">Membrane</keyword>
<gene>
    <name evidence="2" type="ORF">CBP36_05415</name>
</gene>
<dbReference type="OrthoDB" id="6422829at2"/>
<protein>
    <recommendedName>
        <fullName evidence="4">Phage abortive infection protein</fullName>
    </recommendedName>
</protein>
<dbReference type="EMBL" id="CP021366">
    <property type="protein sequence ID" value="ART58376.1"/>
    <property type="molecule type" value="Genomic_DNA"/>
</dbReference>
<evidence type="ECO:0008006" key="4">
    <source>
        <dbReference type="Google" id="ProtNLM"/>
    </source>
</evidence>
<accession>A0A240UB87</accession>
<dbReference type="AlphaFoldDB" id="A0A240UB87"/>
<keyword evidence="1" id="KW-0812">Transmembrane</keyword>
<evidence type="ECO:0000313" key="3">
    <source>
        <dbReference type="Proteomes" id="UP000194440"/>
    </source>
</evidence>
<dbReference type="RefSeq" id="WP_086926835.1">
    <property type="nucleotide sequence ID" value="NZ_CP021362.1"/>
</dbReference>
<dbReference type="Proteomes" id="UP000194440">
    <property type="component" value="Chromosome"/>
</dbReference>
<organism evidence="2 3">
    <name type="scientific">Acidovorax carolinensis</name>
    <dbReference type="NCBI Taxonomy" id="553814"/>
    <lineage>
        <taxon>Bacteria</taxon>
        <taxon>Pseudomonadati</taxon>
        <taxon>Pseudomonadota</taxon>
        <taxon>Betaproteobacteria</taxon>
        <taxon>Burkholderiales</taxon>
        <taxon>Comamonadaceae</taxon>
        <taxon>Acidovorax</taxon>
    </lineage>
</organism>
<keyword evidence="3" id="KW-1185">Reference proteome</keyword>
<evidence type="ECO:0000313" key="2">
    <source>
        <dbReference type="EMBL" id="ART58376.1"/>
    </source>
</evidence>
<feature type="transmembrane region" description="Helical" evidence="1">
    <location>
        <begin position="21"/>
        <end position="41"/>
    </location>
</feature>
<name>A0A240UB87_9BURK</name>
<proteinExistence type="predicted"/>
<dbReference type="Pfam" id="PF16872">
    <property type="entry name" value="putAbiC"/>
    <property type="match status" value="1"/>
</dbReference>
<dbReference type="KEGG" id="acip:CBP36_05415"/>
<feature type="transmembrane region" description="Helical" evidence="1">
    <location>
        <begin position="61"/>
        <end position="84"/>
    </location>
</feature>
<dbReference type="KEGG" id="acis:CBP35_13520"/>
<reference evidence="2" key="1">
    <citation type="submission" date="2017-05" db="EMBL/GenBank/DDBJ databases">
        <title>Polyphasic characterization of four soil-derived phenanthrene-degrading Acidovorax strains and proposal of Acidovorax phenanthrenivorans sp. nov.</title>
        <authorList>
            <person name="Singleton D."/>
            <person name="Lee J."/>
            <person name="Dickey A.N."/>
            <person name="Stroud A."/>
            <person name="Scholl E.H."/>
            <person name="Wright F.A."/>
            <person name="Aitken M.D."/>
        </authorList>
    </citation>
    <scope>NUCLEOTIDE SEQUENCE</scope>
    <source>
        <strain evidence="2">P4</strain>
    </source>
</reference>